<proteinExistence type="predicted"/>
<evidence type="ECO:0000313" key="3">
    <source>
        <dbReference type="Proteomes" id="UP000467840"/>
    </source>
</evidence>
<name>A0A6A6N626_HEVBR</name>
<dbReference type="Proteomes" id="UP000467840">
    <property type="component" value="Chromosome 10"/>
</dbReference>
<evidence type="ECO:0000313" key="2">
    <source>
        <dbReference type="EMBL" id="KAF2320895.1"/>
    </source>
</evidence>
<sequence length="190" mass="20985">MNRAYLPAATLEPIKFSANDPKWIAKSCIAAQNRRSETGGLGTSLSNHTSGSRSTVEHNLKMAKELHRDSNSWEVFKSYKKKDGTFVDARSQSINDQMETMVAAVTTDATSNSQDDDSQEISINVNCLYFDIVGGGKKRCVYGLGSHASTLYLDSFSSSATLHRIAMVTDHVADKCIRVLEEEIVLMREN</sequence>
<keyword evidence="3" id="KW-1185">Reference proteome</keyword>
<protein>
    <submittedName>
        <fullName evidence="1">Uncharacterized protein</fullName>
    </submittedName>
</protein>
<dbReference type="EMBL" id="JAAGAX010000003">
    <property type="protein sequence ID" value="KAF2320895.1"/>
    <property type="molecule type" value="Genomic_DNA"/>
</dbReference>
<comment type="caution">
    <text evidence="1">The sequence shown here is derived from an EMBL/GenBank/DDBJ whole genome shotgun (WGS) entry which is preliminary data.</text>
</comment>
<accession>A0A6A6N626</accession>
<dbReference type="InterPro" id="IPR004252">
    <property type="entry name" value="Probable_transposase_24"/>
</dbReference>
<evidence type="ECO:0000313" key="1">
    <source>
        <dbReference type="EMBL" id="KAF2320887.1"/>
    </source>
</evidence>
<reference evidence="1 3" key="1">
    <citation type="journal article" date="2020" name="Mol. Plant">
        <title>The Chromosome-Based Rubber Tree Genome Provides New Insights into Spurge Genome Evolution and Rubber Biosynthesis.</title>
        <authorList>
            <person name="Liu J."/>
            <person name="Shi C."/>
            <person name="Shi C.C."/>
            <person name="Li W."/>
            <person name="Zhang Q.J."/>
            <person name="Zhang Y."/>
            <person name="Li K."/>
            <person name="Lu H.F."/>
            <person name="Shi C."/>
            <person name="Zhu S.T."/>
            <person name="Xiao Z.Y."/>
            <person name="Nan H."/>
            <person name="Yue Y."/>
            <person name="Zhu X.G."/>
            <person name="Wu Y."/>
            <person name="Hong X.N."/>
            <person name="Fan G.Y."/>
            <person name="Tong Y."/>
            <person name="Zhang D."/>
            <person name="Mao C.L."/>
            <person name="Liu Y.L."/>
            <person name="Hao S.J."/>
            <person name="Liu W.Q."/>
            <person name="Lv M.Q."/>
            <person name="Zhang H.B."/>
            <person name="Liu Y."/>
            <person name="Hu-Tang G.R."/>
            <person name="Wang J.P."/>
            <person name="Wang J.H."/>
            <person name="Sun Y.H."/>
            <person name="Ni S.B."/>
            <person name="Chen W.B."/>
            <person name="Zhang X.C."/>
            <person name="Jiao Y.N."/>
            <person name="Eichler E.E."/>
            <person name="Li G.H."/>
            <person name="Liu X."/>
            <person name="Gao L.Z."/>
        </authorList>
    </citation>
    <scope>NUCLEOTIDE SEQUENCE [LARGE SCALE GENOMIC DNA]</scope>
    <source>
        <strain evidence="3">cv. GT1</strain>
        <tissue evidence="1">Leaf</tissue>
    </source>
</reference>
<dbReference type="EMBL" id="JAAGAX010000003">
    <property type="protein sequence ID" value="KAF2320887.1"/>
    <property type="molecule type" value="Genomic_DNA"/>
</dbReference>
<dbReference type="AlphaFoldDB" id="A0A6A6N626"/>
<organism evidence="1 3">
    <name type="scientific">Hevea brasiliensis</name>
    <name type="common">Para rubber tree</name>
    <name type="synonym">Siphonia brasiliensis</name>
    <dbReference type="NCBI Taxonomy" id="3981"/>
    <lineage>
        <taxon>Eukaryota</taxon>
        <taxon>Viridiplantae</taxon>
        <taxon>Streptophyta</taxon>
        <taxon>Embryophyta</taxon>
        <taxon>Tracheophyta</taxon>
        <taxon>Spermatophyta</taxon>
        <taxon>Magnoliopsida</taxon>
        <taxon>eudicotyledons</taxon>
        <taxon>Gunneridae</taxon>
        <taxon>Pentapetalae</taxon>
        <taxon>rosids</taxon>
        <taxon>fabids</taxon>
        <taxon>Malpighiales</taxon>
        <taxon>Euphorbiaceae</taxon>
        <taxon>Crotonoideae</taxon>
        <taxon>Micrandreae</taxon>
        <taxon>Hevea</taxon>
    </lineage>
</organism>
<gene>
    <name evidence="1" type="ORF">GH714_031602</name>
    <name evidence="2" type="ORF">GH714_031681</name>
</gene>
<dbReference type="Pfam" id="PF03004">
    <property type="entry name" value="Transposase_24"/>
    <property type="match status" value="1"/>
</dbReference>